<feature type="region of interest" description="Disordered" evidence="1">
    <location>
        <begin position="190"/>
        <end position="222"/>
    </location>
</feature>
<evidence type="ECO:0000256" key="1">
    <source>
        <dbReference type="SAM" id="MobiDB-lite"/>
    </source>
</evidence>
<feature type="transmembrane region" description="Helical" evidence="2">
    <location>
        <begin position="32"/>
        <end position="53"/>
    </location>
</feature>
<dbReference type="PROSITE" id="PS50003">
    <property type="entry name" value="PH_DOMAIN"/>
    <property type="match status" value="1"/>
</dbReference>
<accession>A0A7S2RJM5</accession>
<dbReference type="AlphaFoldDB" id="A0A7S2RJM5"/>
<feature type="compositionally biased region" description="Low complexity" evidence="1">
    <location>
        <begin position="339"/>
        <end position="354"/>
    </location>
</feature>
<feature type="transmembrane region" description="Helical" evidence="2">
    <location>
        <begin position="145"/>
        <end position="164"/>
    </location>
</feature>
<gene>
    <name evidence="4" type="ORF">RMAR1173_LOCUS5240</name>
</gene>
<dbReference type="InterPro" id="IPR001849">
    <property type="entry name" value="PH_domain"/>
</dbReference>
<keyword evidence="2" id="KW-0812">Transmembrane</keyword>
<dbReference type="InterPro" id="IPR011993">
    <property type="entry name" value="PH-like_dom_sf"/>
</dbReference>
<evidence type="ECO:0000259" key="3">
    <source>
        <dbReference type="PROSITE" id="PS50003"/>
    </source>
</evidence>
<reference evidence="4" key="1">
    <citation type="submission" date="2021-01" db="EMBL/GenBank/DDBJ databases">
        <authorList>
            <person name="Corre E."/>
            <person name="Pelletier E."/>
            <person name="Niang G."/>
            <person name="Scheremetjew M."/>
            <person name="Finn R."/>
            <person name="Kale V."/>
            <person name="Holt S."/>
            <person name="Cochrane G."/>
            <person name="Meng A."/>
            <person name="Brown T."/>
            <person name="Cohen L."/>
        </authorList>
    </citation>
    <scope>NUCLEOTIDE SEQUENCE</scope>
    <source>
        <strain evidence="4">CCMP1243</strain>
    </source>
</reference>
<evidence type="ECO:0000313" key="4">
    <source>
        <dbReference type="EMBL" id="CAD9673025.1"/>
    </source>
</evidence>
<feature type="transmembrane region" description="Helical" evidence="2">
    <location>
        <begin position="117"/>
        <end position="139"/>
    </location>
</feature>
<keyword evidence="2" id="KW-0472">Membrane</keyword>
<organism evidence="4">
    <name type="scientific">Rhizochromulina marina</name>
    <dbReference type="NCBI Taxonomy" id="1034831"/>
    <lineage>
        <taxon>Eukaryota</taxon>
        <taxon>Sar</taxon>
        <taxon>Stramenopiles</taxon>
        <taxon>Ochrophyta</taxon>
        <taxon>Dictyochophyceae</taxon>
        <taxon>Rhizochromulinales</taxon>
        <taxon>Rhizochromulina</taxon>
    </lineage>
</organism>
<sequence>MIAADKQELESRLKQATLQIREKEISVFTDNFAVLSTQSAFLTGLGFGGLTMVPTWDKDKRPQEAIFYTLVSISIGFNVLTLCISSWCMIFGPGLAIRGPDGSMDRAIRGMYGERKWALRFFWIGLFFIMLSGIALGWLKFHSKTATTMTTIFVTFIVIFFLYVKFITRPRFRFPKDANRKPSEFRVAGYNPETGDYARPGRPTPAGASRSPGGTSQLEDEEAYMRARQEIEWLQEQGILSAEEAEGKLAMIHARLAMANSGDTIPGAGSNRLQSLRHRVFGGTGTGRRDATSFAASSLAASGSSGGINGGEGPVGDAAAPATLSGVTATGANAPQQPPGASTAPSTQTSSTKAGLLSKDGKLARFTLANQVLSSVALDGSSKKEYVLAGQAVDCYQRGTASHPFRFVVAVGKQQVRVEANSEDEMQSWIAAIRSAVTLPQA</sequence>
<feature type="transmembrane region" description="Helical" evidence="2">
    <location>
        <begin position="65"/>
        <end position="96"/>
    </location>
</feature>
<keyword evidence="2" id="KW-1133">Transmembrane helix</keyword>
<feature type="compositionally biased region" description="Polar residues" evidence="1">
    <location>
        <begin position="325"/>
        <end position="335"/>
    </location>
</feature>
<protein>
    <recommendedName>
        <fullName evidence="3">PH domain-containing protein</fullName>
    </recommendedName>
</protein>
<proteinExistence type="predicted"/>
<dbReference type="EMBL" id="HBHJ01008128">
    <property type="protein sequence ID" value="CAD9673025.1"/>
    <property type="molecule type" value="Transcribed_RNA"/>
</dbReference>
<feature type="domain" description="PH" evidence="3">
    <location>
        <begin position="405"/>
        <end position="438"/>
    </location>
</feature>
<dbReference type="SUPFAM" id="SSF50729">
    <property type="entry name" value="PH domain-like"/>
    <property type="match status" value="1"/>
</dbReference>
<feature type="compositionally biased region" description="Gly residues" evidence="1">
    <location>
        <begin position="304"/>
        <end position="314"/>
    </location>
</feature>
<dbReference type="Gene3D" id="2.30.29.30">
    <property type="entry name" value="Pleckstrin-homology domain (PH domain)/Phosphotyrosine-binding domain (PTB)"/>
    <property type="match status" value="1"/>
</dbReference>
<name>A0A7S2RJM5_9STRA</name>
<evidence type="ECO:0000256" key="2">
    <source>
        <dbReference type="SAM" id="Phobius"/>
    </source>
</evidence>
<feature type="region of interest" description="Disordered" evidence="1">
    <location>
        <begin position="300"/>
        <end position="355"/>
    </location>
</feature>